<keyword evidence="1" id="KW-0812">Transmembrane</keyword>
<gene>
    <name evidence="3" type="ORF">LSH36_116g05030</name>
</gene>
<evidence type="ECO:0000256" key="1">
    <source>
        <dbReference type="SAM" id="Phobius"/>
    </source>
</evidence>
<keyword evidence="2" id="KW-0732">Signal</keyword>
<evidence type="ECO:0000256" key="2">
    <source>
        <dbReference type="SAM" id="SignalP"/>
    </source>
</evidence>
<name>A0AAD9NAI0_9ANNE</name>
<accession>A0AAD9NAI0</accession>
<organism evidence="3 4">
    <name type="scientific">Paralvinella palmiformis</name>
    <dbReference type="NCBI Taxonomy" id="53620"/>
    <lineage>
        <taxon>Eukaryota</taxon>
        <taxon>Metazoa</taxon>
        <taxon>Spiralia</taxon>
        <taxon>Lophotrochozoa</taxon>
        <taxon>Annelida</taxon>
        <taxon>Polychaeta</taxon>
        <taxon>Sedentaria</taxon>
        <taxon>Canalipalpata</taxon>
        <taxon>Terebellida</taxon>
        <taxon>Terebelliformia</taxon>
        <taxon>Alvinellidae</taxon>
        <taxon>Paralvinella</taxon>
    </lineage>
</organism>
<evidence type="ECO:0000313" key="4">
    <source>
        <dbReference type="Proteomes" id="UP001208570"/>
    </source>
</evidence>
<dbReference type="AlphaFoldDB" id="A0AAD9NAI0"/>
<keyword evidence="1" id="KW-1133">Transmembrane helix</keyword>
<proteinExistence type="predicted"/>
<feature type="chain" id="PRO_5042264457" evidence="2">
    <location>
        <begin position="19"/>
        <end position="169"/>
    </location>
</feature>
<keyword evidence="1" id="KW-0472">Membrane</keyword>
<feature type="transmembrane region" description="Helical" evidence="1">
    <location>
        <begin position="63"/>
        <end position="84"/>
    </location>
</feature>
<sequence>MSLLIYLLLCLCVGNVFCTDIKDAFRFKAEFTDSSLSDQPTFNMMTLLTMFWKYSITHVDGHIFLGLTLVTVTIACTSILSSLMHRMRMRIKDKSEECFFNEWVLMKWHHHPFQFDEELMELFSRFPQMTGSSTLGAMMGQGAFLPSSLSGSEKNLKIDIWSKRPKGMD</sequence>
<dbReference type="Proteomes" id="UP001208570">
    <property type="component" value="Unassembled WGS sequence"/>
</dbReference>
<feature type="signal peptide" evidence="2">
    <location>
        <begin position="1"/>
        <end position="18"/>
    </location>
</feature>
<evidence type="ECO:0000313" key="3">
    <source>
        <dbReference type="EMBL" id="KAK2161468.1"/>
    </source>
</evidence>
<keyword evidence="4" id="KW-1185">Reference proteome</keyword>
<comment type="caution">
    <text evidence="3">The sequence shown here is derived from an EMBL/GenBank/DDBJ whole genome shotgun (WGS) entry which is preliminary data.</text>
</comment>
<protein>
    <submittedName>
        <fullName evidence="3">Uncharacterized protein</fullName>
    </submittedName>
</protein>
<dbReference type="EMBL" id="JAODUP010000116">
    <property type="protein sequence ID" value="KAK2161468.1"/>
    <property type="molecule type" value="Genomic_DNA"/>
</dbReference>
<reference evidence="3" key="1">
    <citation type="journal article" date="2023" name="Mol. Biol. Evol.">
        <title>Third-Generation Sequencing Reveals the Adaptive Role of the Epigenome in Three Deep-Sea Polychaetes.</title>
        <authorList>
            <person name="Perez M."/>
            <person name="Aroh O."/>
            <person name="Sun Y."/>
            <person name="Lan Y."/>
            <person name="Juniper S.K."/>
            <person name="Young C.R."/>
            <person name="Angers B."/>
            <person name="Qian P.Y."/>
        </authorList>
    </citation>
    <scope>NUCLEOTIDE SEQUENCE</scope>
    <source>
        <strain evidence="3">P08H-3</strain>
    </source>
</reference>